<gene>
    <name evidence="1" type="primary">POL3</name>
    <name evidence="1" type="ORF">TR120455</name>
</gene>
<dbReference type="AlphaFoldDB" id="A0A0V0JBZ9"/>
<name>A0A0V0JBZ9_SCHSO</name>
<proteinExistence type="predicted"/>
<organism evidence="1">
    <name type="scientific">Schistocephalus solidus</name>
    <name type="common">Tapeworm</name>
    <dbReference type="NCBI Taxonomy" id="70667"/>
    <lineage>
        <taxon>Eukaryota</taxon>
        <taxon>Metazoa</taxon>
        <taxon>Spiralia</taxon>
        <taxon>Lophotrochozoa</taxon>
        <taxon>Platyhelminthes</taxon>
        <taxon>Cestoda</taxon>
        <taxon>Eucestoda</taxon>
        <taxon>Diphyllobothriidea</taxon>
        <taxon>Diphyllobothriidae</taxon>
        <taxon>Schistocephalus</taxon>
    </lineage>
</organism>
<accession>A0A0V0JBZ9</accession>
<protein>
    <submittedName>
        <fullName evidence="1">Retrovirus-related Pol polyprotein from transposon 17.6</fullName>
    </submittedName>
</protein>
<dbReference type="EMBL" id="GEEE01000051">
    <property type="protein sequence ID" value="JAP63174.1"/>
    <property type="molecule type" value="Transcribed_RNA"/>
</dbReference>
<reference evidence="1" key="1">
    <citation type="submission" date="2016-01" db="EMBL/GenBank/DDBJ databases">
        <title>Reference transcriptome for the parasite Schistocephalus solidus: insights into the molecular evolution of parasitism.</title>
        <authorList>
            <person name="Hebert F.O."/>
            <person name="Grambauer S."/>
            <person name="Barber I."/>
            <person name="Landry C.R."/>
            <person name="Aubin-Horth N."/>
        </authorList>
    </citation>
    <scope>NUCLEOTIDE SEQUENCE</scope>
</reference>
<evidence type="ECO:0000313" key="1">
    <source>
        <dbReference type="EMBL" id="JAP63174.1"/>
    </source>
</evidence>
<sequence>MSADNFRPVCSSPVKAQRIIQAVSDLQFSLFYLPICQIHCLHTSTPGYMMIISVGSCLKDRLTHPTISLSLCRITRTATHRRCAHRVTRHRFFNRGKLDGWSRRHAEILGVRPGAARRALLNFPVNSTQFPLFHKDKPFLPHA</sequence>